<dbReference type="Gene3D" id="3.40.630.30">
    <property type="match status" value="1"/>
</dbReference>
<keyword evidence="2" id="KW-0012">Acyltransferase</keyword>
<dbReference type="Pfam" id="PF00583">
    <property type="entry name" value="Acetyltransf_1"/>
    <property type="match status" value="1"/>
</dbReference>
<dbReference type="SUPFAM" id="SSF55729">
    <property type="entry name" value="Acyl-CoA N-acyltransferases (Nat)"/>
    <property type="match status" value="1"/>
</dbReference>
<dbReference type="PANTHER" id="PTHR43420:SF47">
    <property type="entry name" value="N-ACETYLTRANSFERASE DOMAIN-CONTAINING PROTEIN"/>
    <property type="match status" value="1"/>
</dbReference>
<keyword evidence="5" id="KW-1185">Reference proteome</keyword>
<dbReference type="InterPro" id="IPR000182">
    <property type="entry name" value="GNAT_dom"/>
</dbReference>
<dbReference type="PROSITE" id="PS51186">
    <property type="entry name" value="GNAT"/>
    <property type="match status" value="1"/>
</dbReference>
<evidence type="ECO:0000313" key="4">
    <source>
        <dbReference type="EMBL" id="WZL75729.1"/>
    </source>
</evidence>
<dbReference type="PANTHER" id="PTHR43420">
    <property type="entry name" value="ACETYLTRANSFERASE"/>
    <property type="match status" value="1"/>
</dbReference>
<dbReference type="EMBL" id="CP121689">
    <property type="protein sequence ID" value="WZL75729.1"/>
    <property type="molecule type" value="Genomic_DNA"/>
</dbReference>
<evidence type="ECO:0000256" key="1">
    <source>
        <dbReference type="ARBA" id="ARBA00022679"/>
    </source>
</evidence>
<dbReference type="InterPro" id="IPR016181">
    <property type="entry name" value="Acyl_CoA_acyltransferase"/>
</dbReference>
<organism evidence="4 5">
    <name type="scientific">Thermatribacter velox</name>
    <dbReference type="NCBI Taxonomy" id="3039681"/>
    <lineage>
        <taxon>Bacteria</taxon>
        <taxon>Pseudomonadati</taxon>
        <taxon>Atribacterota</taxon>
        <taxon>Atribacteria</taxon>
        <taxon>Atribacterales</taxon>
        <taxon>Thermatribacteraceae</taxon>
        <taxon>Thermatribacter</taxon>
    </lineage>
</organism>
<gene>
    <name evidence="4" type="ORF">QBE54_09080</name>
</gene>
<evidence type="ECO:0000259" key="3">
    <source>
        <dbReference type="PROSITE" id="PS51186"/>
    </source>
</evidence>
<accession>A0ABZ2Y9R6</accession>
<sequence length="168" mass="19830">MAKALDVEIRRLSPLEFKERLPEFEAIYRDAYSDLSEYRYDRPSRIRHYLQWLYQGDPEGFLVAFEGEKPVGFIGVHSEWVEDEEVIGEIHEFVVEGSAQGKGIGKILFEEALRYLLQKGRKKVGLWVGERNQRAIDFYLRNGFRKKGQWGKWVRMERVFEDAGNRNP</sequence>
<proteinExistence type="predicted"/>
<keyword evidence="1" id="KW-0808">Transferase</keyword>
<evidence type="ECO:0000313" key="5">
    <source>
        <dbReference type="Proteomes" id="UP001461341"/>
    </source>
</evidence>
<protein>
    <submittedName>
        <fullName evidence="4">GNAT family N-acetyltransferase</fullName>
    </submittedName>
</protein>
<dbReference type="InterPro" id="IPR050680">
    <property type="entry name" value="YpeA/RimI_acetyltransf"/>
</dbReference>
<dbReference type="Proteomes" id="UP001461341">
    <property type="component" value="Chromosome"/>
</dbReference>
<feature type="domain" description="N-acetyltransferase" evidence="3">
    <location>
        <begin position="7"/>
        <end position="161"/>
    </location>
</feature>
<evidence type="ECO:0000256" key="2">
    <source>
        <dbReference type="ARBA" id="ARBA00023315"/>
    </source>
</evidence>
<name>A0ABZ2Y9R6_9BACT</name>
<reference evidence="4 5" key="1">
    <citation type="submission" date="2023-03" db="EMBL/GenBank/DDBJ databases">
        <title>Novel Species.</title>
        <authorList>
            <person name="Ma S."/>
        </authorList>
    </citation>
    <scope>NUCLEOTIDE SEQUENCE [LARGE SCALE GENOMIC DNA]</scope>
    <source>
        <strain evidence="4 5">B11</strain>
    </source>
</reference>
<dbReference type="CDD" id="cd04301">
    <property type="entry name" value="NAT_SF"/>
    <property type="match status" value="1"/>
</dbReference>
<dbReference type="RefSeq" id="WP_369017879.1">
    <property type="nucleotide sequence ID" value="NZ_CP121689.1"/>
</dbReference>